<feature type="region of interest" description="Disordered" evidence="1">
    <location>
        <begin position="1087"/>
        <end position="1165"/>
    </location>
</feature>
<feature type="compositionally biased region" description="Basic and acidic residues" evidence="1">
    <location>
        <begin position="67"/>
        <end position="89"/>
    </location>
</feature>
<comment type="caution">
    <text evidence="3">The sequence shown here is derived from an EMBL/GenBank/DDBJ whole genome shotgun (WGS) entry which is preliminary data.</text>
</comment>
<feature type="compositionally biased region" description="Basic residues" evidence="1">
    <location>
        <begin position="1056"/>
        <end position="1066"/>
    </location>
</feature>
<reference evidence="3" key="1">
    <citation type="submission" date="2023-11" db="EMBL/GenBank/DDBJ databases">
        <title>Genome assemblies of two species of porcelain crab, Petrolisthes cinctipes and Petrolisthes manimaculis (Anomura: Porcellanidae).</title>
        <authorList>
            <person name="Angst P."/>
        </authorList>
    </citation>
    <scope>NUCLEOTIDE SEQUENCE</scope>
    <source>
        <strain evidence="3">PB745_02</strain>
        <tissue evidence="3">Gill</tissue>
    </source>
</reference>
<dbReference type="Proteomes" id="UP001292094">
    <property type="component" value="Unassembled WGS sequence"/>
</dbReference>
<proteinExistence type="predicted"/>
<feature type="region of interest" description="Disordered" evidence="1">
    <location>
        <begin position="1"/>
        <end position="36"/>
    </location>
</feature>
<accession>A0AAE1Q6D5</accession>
<feature type="region of interest" description="Disordered" evidence="1">
    <location>
        <begin position="57"/>
        <end position="125"/>
    </location>
</feature>
<dbReference type="InterPro" id="IPR044822">
    <property type="entry name" value="Myb_DNA-bind_4"/>
</dbReference>
<feature type="compositionally biased region" description="Low complexity" evidence="1">
    <location>
        <begin position="24"/>
        <end position="36"/>
    </location>
</feature>
<evidence type="ECO:0000313" key="3">
    <source>
        <dbReference type="EMBL" id="KAK4319302.1"/>
    </source>
</evidence>
<feature type="compositionally biased region" description="Basic and acidic residues" evidence="1">
    <location>
        <begin position="1040"/>
        <end position="1050"/>
    </location>
</feature>
<organism evidence="3 4">
    <name type="scientific">Petrolisthes manimaculis</name>
    <dbReference type="NCBI Taxonomy" id="1843537"/>
    <lineage>
        <taxon>Eukaryota</taxon>
        <taxon>Metazoa</taxon>
        <taxon>Ecdysozoa</taxon>
        <taxon>Arthropoda</taxon>
        <taxon>Crustacea</taxon>
        <taxon>Multicrustacea</taxon>
        <taxon>Malacostraca</taxon>
        <taxon>Eumalacostraca</taxon>
        <taxon>Eucarida</taxon>
        <taxon>Decapoda</taxon>
        <taxon>Pleocyemata</taxon>
        <taxon>Anomura</taxon>
        <taxon>Galatheoidea</taxon>
        <taxon>Porcellanidae</taxon>
        <taxon>Petrolisthes</taxon>
    </lineage>
</organism>
<keyword evidence="4" id="KW-1185">Reference proteome</keyword>
<evidence type="ECO:0000313" key="4">
    <source>
        <dbReference type="Proteomes" id="UP001292094"/>
    </source>
</evidence>
<feature type="compositionally biased region" description="Acidic residues" evidence="1">
    <location>
        <begin position="106"/>
        <end position="115"/>
    </location>
</feature>
<dbReference type="Pfam" id="PF13837">
    <property type="entry name" value="Myb_DNA-bind_4"/>
    <property type="match status" value="1"/>
</dbReference>
<protein>
    <recommendedName>
        <fullName evidence="2">Myb/SANT-like DNA-binding domain-containing protein</fullName>
    </recommendedName>
</protein>
<sequence length="1225" mass="141226">MDNTVKRGEQSCGVPSEKDEPECSSSSSSSRRPSVVVVRMSEAAAWEAEADQVTVLVSDKPTLLTDEGQHQGKPEEDTTVREQGQQKEEEERDNNKRKKTCTTSLEQEEEDEEERETTPKKKKKKYQVMDDAYRLNRTMRDKDFKLGRSSYYSFKDTLGRSSYYSFKDTLGDWDERSTLYLLHLIGKHPYTHFLLPTKTEKRLVHWERVHTQMEEAGYNFTILQLRMRWREVLQKYRWTVDYNDQHKIQKTCEFFDEMNDLFGDWDGDATKALLRQMHLIKSDSHTKKIVRIGFAGWQRITDNLCSEGHRFTVNKVEGRWRNLVTLYKTSVDRNSIPNVEPCTVAFHSDLQALVRYIPQRRLNYERKMGRSVIMERFPATASRALLQAYQDSISGFMNPNVNNREVWDDIRQRLESAGHRYSTVKLKEILTGMIKGYENCQHHNGLPGAIRRHVPFYRELSEVFGVDGRWPHLHTSRTVAMKTNRKFKHRLQVSQQLWTVEESHALLEVYPGVLESHASSHGHASQPSHLWLQLAKAYAHTGHAKRDVPEVAVHIGLLRQGYTQANKFPFVEEMRRVKETEEAVCYSPDVSKFTGDVEIPYWSHEAVGRLLDLYLHHQATSSPSTATVMRRADVLPRVTNDLQADGYRYTKEQVREQFHSLLTQYNARNIKPWMPPPAGRQTHNPVATPYLHRLQQVLELRRSLSLSWTTGVKPLSEAEQQVVLGVARDKAEEEVGEGVCVGPGEEQRRVVARLVEAIVTDIRTQRLIQPVPRTRQVRLHLADILRNFEEEEEREESDSDARHLHYLLSQSGLLSAVCDVPLEATTYSYNNSNKTGLMKKRKPCAVRKYGSQQHGTRKVTKRETYSDEDANVDSSTDANEGWVSNEEEEEEEVEKHREDPKTRTSSTHQQRSSTTQQTITSNSKTQQATSDITSTLACGGKETHLRRKHCGRSRSSDTSATASETDARSGNEYVSLEEDDEQERMGKRKRRKRSESQKSNPETKVIQTRSGRRTRFTFFSRTLVDDDAEEENASQVDTQRSQKMDSDIRVKPPSTPRRKRGRPRKVKDREDRECVVLRCKVVEDAEEVEKGKEGRRQSNGGGLVCSSGRGREEVCGESGRRKEGRTGGNSIDPLTCRGKGRKEEEQLCEKSSRRRESKERGRRKEGCTGDYYDPLIALIQEQEARSRKREENLMLTMKHQQALRNTVLNEMLNVLHGIKAKIEKS</sequence>
<evidence type="ECO:0000256" key="1">
    <source>
        <dbReference type="SAM" id="MobiDB-lite"/>
    </source>
</evidence>
<feature type="compositionally biased region" description="Basic and acidic residues" evidence="1">
    <location>
        <begin position="1141"/>
        <end position="1165"/>
    </location>
</feature>
<name>A0AAE1Q6D5_9EUCA</name>
<gene>
    <name evidence="3" type="ORF">Pmani_009761</name>
</gene>
<evidence type="ECO:0000259" key="2">
    <source>
        <dbReference type="Pfam" id="PF13837"/>
    </source>
</evidence>
<feature type="compositionally biased region" description="Basic and acidic residues" evidence="1">
    <location>
        <begin position="893"/>
        <end position="902"/>
    </location>
</feature>
<dbReference type="EMBL" id="JAWZYT010000766">
    <property type="protein sequence ID" value="KAK4319302.1"/>
    <property type="molecule type" value="Genomic_DNA"/>
</dbReference>
<feature type="compositionally biased region" description="Low complexity" evidence="1">
    <location>
        <begin position="903"/>
        <end position="927"/>
    </location>
</feature>
<feature type="compositionally biased region" description="Basic and acidic residues" evidence="1">
    <location>
        <begin position="1109"/>
        <end position="1125"/>
    </location>
</feature>
<dbReference type="AlphaFoldDB" id="A0AAE1Q6D5"/>
<feature type="region of interest" description="Disordered" evidence="1">
    <location>
        <begin position="827"/>
        <end position="1068"/>
    </location>
</feature>
<feature type="compositionally biased region" description="Basic and acidic residues" evidence="1">
    <location>
        <begin position="1087"/>
        <end position="1096"/>
    </location>
</feature>
<feature type="domain" description="Myb/SANT-like DNA-binding" evidence="2">
    <location>
        <begin position="172"/>
        <end position="261"/>
    </location>
</feature>